<keyword evidence="3" id="KW-1185">Reference proteome</keyword>
<evidence type="ECO:0000313" key="3">
    <source>
        <dbReference type="Proteomes" id="UP001054837"/>
    </source>
</evidence>
<gene>
    <name evidence="2" type="ORF">CDAR_54891</name>
</gene>
<feature type="region of interest" description="Disordered" evidence="1">
    <location>
        <begin position="1"/>
        <end position="101"/>
    </location>
</feature>
<organism evidence="2 3">
    <name type="scientific">Caerostris darwini</name>
    <dbReference type="NCBI Taxonomy" id="1538125"/>
    <lineage>
        <taxon>Eukaryota</taxon>
        <taxon>Metazoa</taxon>
        <taxon>Ecdysozoa</taxon>
        <taxon>Arthropoda</taxon>
        <taxon>Chelicerata</taxon>
        <taxon>Arachnida</taxon>
        <taxon>Araneae</taxon>
        <taxon>Araneomorphae</taxon>
        <taxon>Entelegynae</taxon>
        <taxon>Araneoidea</taxon>
        <taxon>Araneidae</taxon>
        <taxon>Caerostris</taxon>
    </lineage>
</organism>
<reference evidence="2 3" key="1">
    <citation type="submission" date="2021-06" db="EMBL/GenBank/DDBJ databases">
        <title>Caerostris darwini draft genome.</title>
        <authorList>
            <person name="Kono N."/>
            <person name="Arakawa K."/>
        </authorList>
    </citation>
    <scope>NUCLEOTIDE SEQUENCE [LARGE SCALE GENOMIC DNA]</scope>
</reference>
<dbReference type="EMBL" id="BPLQ01001539">
    <property type="protein sequence ID" value="GIX82739.1"/>
    <property type="molecule type" value="Genomic_DNA"/>
</dbReference>
<proteinExistence type="predicted"/>
<dbReference type="AlphaFoldDB" id="A0AAV4NH15"/>
<feature type="compositionally biased region" description="Low complexity" evidence="1">
    <location>
        <begin position="7"/>
        <end position="17"/>
    </location>
</feature>
<evidence type="ECO:0000256" key="1">
    <source>
        <dbReference type="SAM" id="MobiDB-lite"/>
    </source>
</evidence>
<feature type="compositionally biased region" description="Basic and acidic residues" evidence="1">
    <location>
        <begin position="57"/>
        <end position="71"/>
    </location>
</feature>
<dbReference type="Proteomes" id="UP001054837">
    <property type="component" value="Unassembled WGS sequence"/>
</dbReference>
<feature type="compositionally biased region" description="Polar residues" evidence="1">
    <location>
        <begin position="26"/>
        <end position="41"/>
    </location>
</feature>
<accession>A0AAV4NH15</accession>
<protein>
    <submittedName>
        <fullName evidence="2">Uncharacterized protein</fullName>
    </submittedName>
</protein>
<evidence type="ECO:0000313" key="2">
    <source>
        <dbReference type="EMBL" id="GIX82739.1"/>
    </source>
</evidence>
<sequence length="168" mass="18538">MNHCHTSASSSSSPQSSLLHPIGNEYSFSSSMPKNQRNQSEAAPHLPSTHGQSICIYEERTPQFLTREVKNRPPSASVSPTPLGFPGAWKGPKRTDGNGWGGQSTMSLQFPSHRERKESSSLFCVQSMRGRLEAANVPSRREIRGRTKGSYSDIHHSAQLIAFCELEI</sequence>
<comment type="caution">
    <text evidence="2">The sequence shown here is derived from an EMBL/GenBank/DDBJ whole genome shotgun (WGS) entry which is preliminary data.</text>
</comment>
<name>A0AAV4NH15_9ARAC</name>